<dbReference type="AlphaFoldDB" id="A0A3M3G6L8"/>
<evidence type="ECO:0000313" key="3">
    <source>
        <dbReference type="Proteomes" id="UP000276829"/>
    </source>
</evidence>
<proteinExistence type="predicted"/>
<feature type="region of interest" description="Disordered" evidence="1">
    <location>
        <begin position="44"/>
        <end position="66"/>
    </location>
</feature>
<dbReference type="Proteomes" id="UP000276829">
    <property type="component" value="Unassembled WGS sequence"/>
</dbReference>
<organism evidence="2 3">
    <name type="scientific">Pseudomonas savastanoi pv. glycinea</name>
    <name type="common">Pseudomonas syringae pv. glycinea</name>
    <dbReference type="NCBI Taxonomy" id="318"/>
    <lineage>
        <taxon>Bacteria</taxon>
        <taxon>Pseudomonadati</taxon>
        <taxon>Pseudomonadota</taxon>
        <taxon>Gammaproteobacteria</taxon>
        <taxon>Pseudomonadales</taxon>
        <taxon>Pseudomonadaceae</taxon>
        <taxon>Pseudomonas</taxon>
    </lineage>
</organism>
<dbReference type="EMBL" id="RBON01000149">
    <property type="protein sequence ID" value="RMM69124.1"/>
    <property type="molecule type" value="Genomic_DNA"/>
</dbReference>
<name>A0A3M3G6L8_PSESG</name>
<accession>A0A3M3G6L8</accession>
<gene>
    <name evidence="2" type="ORF">ALQ73_200193</name>
</gene>
<reference evidence="2 3" key="1">
    <citation type="submission" date="2018-08" db="EMBL/GenBank/DDBJ databases">
        <title>Recombination of ecologically and evolutionarily significant loci maintains genetic cohesion in the Pseudomonas syringae species complex.</title>
        <authorList>
            <person name="Dillon M."/>
            <person name="Thakur S."/>
            <person name="Almeida R.N.D."/>
            <person name="Weir B.S."/>
            <person name="Guttman D.S."/>
        </authorList>
    </citation>
    <scope>NUCLEOTIDE SEQUENCE [LARGE SCALE GENOMIC DNA]</scope>
    <source>
        <strain evidence="2 3">ICMP 4324</strain>
    </source>
</reference>
<feature type="region of interest" description="Disordered" evidence="1">
    <location>
        <begin position="1"/>
        <end position="20"/>
    </location>
</feature>
<comment type="caution">
    <text evidence="2">The sequence shown here is derived from an EMBL/GenBank/DDBJ whole genome shotgun (WGS) entry which is preliminary data.</text>
</comment>
<evidence type="ECO:0000256" key="1">
    <source>
        <dbReference type="SAM" id="MobiDB-lite"/>
    </source>
</evidence>
<evidence type="ECO:0000313" key="2">
    <source>
        <dbReference type="EMBL" id="RMM69124.1"/>
    </source>
</evidence>
<sequence length="66" mass="7577">MQNRNQRVTDVMTRSPGQRRGFYKRIDRNLCNGCPFGFGLYNPKVPRHPSTSDRIPPRISGQRSSA</sequence>
<protein>
    <submittedName>
        <fullName evidence="2">Uncharacterized protein</fullName>
    </submittedName>
</protein>